<keyword evidence="6" id="KW-1185">Reference proteome</keyword>
<feature type="domain" description="PTHB1 platform" evidence="3">
    <location>
        <begin position="522"/>
        <end position="630"/>
    </location>
</feature>
<dbReference type="Pfam" id="PF23338">
    <property type="entry name" value="PTHB1_hp"/>
    <property type="match status" value="1"/>
</dbReference>
<evidence type="ECO:0000259" key="2">
    <source>
        <dbReference type="Pfam" id="PF14727"/>
    </source>
</evidence>
<dbReference type="PANTHER" id="PTHR20991">
    <property type="entry name" value="PARATHYROID HORMONE-RESPONSIVE B1 GENE"/>
    <property type="match status" value="1"/>
</dbReference>
<dbReference type="Pfam" id="PF23337">
    <property type="entry name" value="PTHB1_pf"/>
    <property type="match status" value="1"/>
</dbReference>
<dbReference type="SUPFAM" id="SSF50978">
    <property type="entry name" value="WD40 repeat-like"/>
    <property type="match status" value="1"/>
</dbReference>
<evidence type="ECO:0000259" key="4">
    <source>
        <dbReference type="Pfam" id="PF23338"/>
    </source>
</evidence>
<evidence type="ECO:0000259" key="3">
    <source>
        <dbReference type="Pfam" id="PF23337"/>
    </source>
</evidence>
<evidence type="ECO:0000313" key="6">
    <source>
        <dbReference type="Proteomes" id="UP001549920"/>
    </source>
</evidence>
<dbReference type="InterPro" id="IPR055362">
    <property type="entry name" value="PTHB1_pf_dom"/>
</dbReference>
<evidence type="ECO:0000256" key="1">
    <source>
        <dbReference type="SAM" id="Coils"/>
    </source>
</evidence>
<evidence type="ECO:0000313" key="5">
    <source>
        <dbReference type="EMBL" id="KAL0893747.1"/>
    </source>
</evidence>
<dbReference type="InterPro" id="IPR036322">
    <property type="entry name" value="WD40_repeat_dom_sf"/>
</dbReference>
<sequence length="849" mass="96452">MSLFKIKQWWSNNNLQEINASVGIQNSSCLKVDKFNSHTDSDCILVGEEYFLRIFKPSLDEGVSNTLLETQLSDVILQIDTGKFITGSDDRHIIVLHPLNYTIYHFDKKEGHTNAGEQNILKPMIKHTFTRKAFSLTCGPFGNVKTRDLICVQGLDGSLSFFDQDSFLFMCIFEDVIIPGPVCYIPSCDSFIIGKSTWILEIYSYQQLREFSEMSLRQNKKNMPQWVYNAGEEVTSLQVIQTSSNFSTIVALGERHLYCFQDNGLMKYMIKFDFMPICFSAYLIGWFYEPGARLLVMVASEDSKLYIYEGTMLLWCCDLLDTAISISRCFLKSLPGGLVSLSDKGIVTVGYLGTEPDLNANVAPAMNDAVDPEQVQAELETVEEDLQAILESKGDADNSSLGVLQTITIKADVGKPVQNLFQQYSDDNDAALHLLMCPVVVMISCEDPQLVQNIQITFVCTPPITCSESTICLDNVNGTEIIESQVFLTNDTEISDTTAEIIFTITDHIGKILVVSRSVELPISLYCLPNDTEMENPLKLNILTNQPCAEFSKIFTDFSEDELNSLGNSDSRVVFMYRTTKKSVMLRATDSLYTLEAEDFPEMAAILIHLTYKLTDHFVRMGVKDFTFSLKMTKELFKQITFKFLKSVETHAKDRMKLKSLEEELNVLQKQFTVVQKRLLVQYGSLPPGDCDPLEFLMRDTHRRLIKSAHEIIENKDNVCRAGCSLTTMGNLIIYIFKQTPIEKFKIKLIEEMLCLSSLHENHQEWEEAVTQSLSYILNKVFNNTEKDKEKLAPVTEQGILSHINLKRFLKQLRIVLEKLYAEAYEDIESDDKGGENKIVRIEEFVEVL</sequence>
<feature type="domain" description="PTHB1 hairpin" evidence="4">
    <location>
        <begin position="644"/>
        <end position="738"/>
    </location>
</feature>
<reference evidence="5 6" key="1">
    <citation type="submission" date="2024-06" db="EMBL/GenBank/DDBJ databases">
        <title>A chromosome-level genome assembly of beet webworm, Loxostege sticticalis.</title>
        <authorList>
            <person name="Zhang Y."/>
        </authorList>
    </citation>
    <scope>NUCLEOTIDE SEQUENCE [LARGE SCALE GENOMIC DNA]</scope>
    <source>
        <strain evidence="5">AQ026</strain>
        <tissue evidence="5">Whole body</tissue>
    </source>
</reference>
<gene>
    <name evidence="5" type="ORF">ABMA27_013887</name>
</gene>
<organism evidence="5 6">
    <name type="scientific">Loxostege sticticalis</name>
    <name type="common">Beet webworm moth</name>
    <dbReference type="NCBI Taxonomy" id="481309"/>
    <lineage>
        <taxon>Eukaryota</taxon>
        <taxon>Metazoa</taxon>
        <taxon>Ecdysozoa</taxon>
        <taxon>Arthropoda</taxon>
        <taxon>Hexapoda</taxon>
        <taxon>Insecta</taxon>
        <taxon>Pterygota</taxon>
        <taxon>Neoptera</taxon>
        <taxon>Endopterygota</taxon>
        <taxon>Lepidoptera</taxon>
        <taxon>Glossata</taxon>
        <taxon>Ditrysia</taxon>
        <taxon>Pyraloidea</taxon>
        <taxon>Crambidae</taxon>
        <taxon>Pyraustinae</taxon>
        <taxon>Loxostege</taxon>
    </lineage>
</organism>
<proteinExistence type="predicted"/>
<name>A0ABR3IBV8_LOXSC</name>
<accession>A0ABR3IBV8</accession>
<dbReference type="Proteomes" id="UP001549920">
    <property type="component" value="Unassembled WGS sequence"/>
</dbReference>
<feature type="coiled-coil region" evidence="1">
    <location>
        <begin position="651"/>
        <end position="678"/>
    </location>
</feature>
<feature type="domain" description="PTHB1 N-terminal" evidence="2">
    <location>
        <begin position="1"/>
        <end position="356"/>
    </location>
</feature>
<evidence type="ECO:0008006" key="7">
    <source>
        <dbReference type="Google" id="ProtNLM"/>
    </source>
</evidence>
<dbReference type="InterPro" id="IPR026511">
    <property type="entry name" value="PTHB1"/>
</dbReference>
<protein>
    <recommendedName>
        <fullName evidence="7">Protein PTHB1</fullName>
    </recommendedName>
</protein>
<dbReference type="InterPro" id="IPR055363">
    <property type="entry name" value="PTHB1_hp_dom"/>
</dbReference>
<dbReference type="InterPro" id="IPR028073">
    <property type="entry name" value="PHTB1_N_dom"/>
</dbReference>
<keyword evidence="1" id="KW-0175">Coiled coil</keyword>
<dbReference type="Pfam" id="PF14727">
    <property type="entry name" value="PHTB1_N"/>
    <property type="match status" value="1"/>
</dbReference>
<dbReference type="PANTHER" id="PTHR20991:SF0">
    <property type="entry name" value="PROTEIN PTHB1"/>
    <property type="match status" value="1"/>
</dbReference>
<dbReference type="EMBL" id="JBEUOH010000005">
    <property type="protein sequence ID" value="KAL0893747.1"/>
    <property type="molecule type" value="Genomic_DNA"/>
</dbReference>
<comment type="caution">
    <text evidence="5">The sequence shown here is derived from an EMBL/GenBank/DDBJ whole genome shotgun (WGS) entry which is preliminary data.</text>
</comment>